<evidence type="ECO:0000313" key="3">
    <source>
        <dbReference type="Proteomes" id="UP000008792"/>
    </source>
</evidence>
<keyword evidence="3" id="KW-1185">Reference proteome</keyword>
<protein>
    <recommendedName>
        <fullName evidence="4">Kazal-like domain-containing protein</fullName>
    </recommendedName>
</protein>
<evidence type="ECO:0008006" key="4">
    <source>
        <dbReference type="Google" id="ProtNLM"/>
    </source>
</evidence>
<dbReference type="OrthoDB" id="7901105at2759"/>
<dbReference type="EMBL" id="CH940647">
    <property type="protein sequence ID" value="KRF84495.1"/>
    <property type="molecule type" value="Genomic_DNA"/>
</dbReference>
<dbReference type="AlphaFoldDB" id="A0A0Q9WTM1"/>
<sequence length="111" mass="12979">MFINILRLFILVLFCTAIRAEDDHNVQQTVKACPLEMSCGKVNESSAICRWDEQNGCIRKYPSKCHMDIAACNERTHYSDYSDVYCSMETYICEETPSYERWTIFFGHVKD</sequence>
<organism evidence="2 3">
    <name type="scientific">Drosophila virilis</name>
    <name type="common">Fruit fly</name>
    <dbReference type="NCBI Taxonomy" id="7244"/>
    <lineage>
        <taxon>Eukaryota</taxon>
        <taxon>Metazoa</taxon>
        <taxon>Ecdysozoa</taxon>
        <taxon>Arthropoda</taxon>
        <taxon>Hexapoda</taxon>
        <taxon>Insecta</taxon>
        <taxon>Pterygota</taxon>
        <taxon>Neoptera</taxon>
        <taxon>Endopterygota</taxon>
        <taxon>Diptera</taxon>
        <taxon>Brachycera</taxon>
        <taxon>Muscomorpha</taxon>
        <taxon>Ephydroidea</taxon>
        <taxon>Drosophilidae</taxon>
        <taxon>Drosophila</taxon>
    </lineage>
</organism>
<name>A0A0Q9WTM1_DROVI</name>
<dbReference type="InParanoid" id="A0A0Q9WTM1"/>
<feature type="signal peptide" evidence="1">
    <location>
        <begin position="1"/>
        <end position="20"/>
    </location>
</feature>
<evidence type="ECO:0000313" key="2">
    <source>
        <dbReference type="EMBL" id="KRF84495.1"/>
    </source>
</evidence>
<dbReference type="KEGG" id="dvi:26531456"/>
<keyword evidence="1" id="KW-0732">Signal</keyword>
<reference evidence="2 3" key="1">
    <citation type="journal article" date="2007" name="Nature">
        <title>Evolution of genes and genomes on the Drosophila phylogeny.</title>
        <authorList>
            <consortium name="Drosophila 12 Genomes Consortium"/>
            <person name="Clark A.G."/>
            <person name="Eisen M.B."/>
            <person name="Smith D.R."/>
            <person name="Bergman C.M."/>
            <person name="Oliver B."/>
            <person name="Markow T.A."/>
            <person name="Kaufman T.C."/>
            <person name="Kellis M."/>
            <person name="Gelbart W."/>
            <person name="Iyer V.N."/>
            <person name="Pollard D.A."/>
            <person name="Sackton T.B."/>
            <person name="Larracuente A.M."/>
            <person name="Singh N.D."/>
            <person name="Abad J.P."/>
            <person name="Abt D.N."/>
            <person name="Adryan B."/>
            <person name="Aguade M."/>
            <person name="Akashi H."/>
            <person name="Anderson W.W."/>
            <person name="Aquadro C.F."/>
            <person name="Ardell D.H."/>
            <person name="Arguello R."/>
            <person name="Artieri C.G."/>
            <person name="Barbash D.A."/>
            <person name="Barker D."/>
            <person name="Barsanti P."/>
            <person name="Batterham P."/>
            <person name="Batzoglou S."/>
            <person name="Begun D."/>
            <person name="Bhutkar A."/>
            <person name="Blanco E."/>
            <person name="Bosak S.A."/>
            <person name="Bradley R.K."/>
            <person name="Brand A.D."/>
            <person name="Brent M.R."/>
            <person name="Brooks A.N."/>
            <person name="Brown R.H."/>
            <person name="Butlin R.K."/>
            <person name="Caggese C."/>
            <person name="Calvi B.R."/>
            <person name="Bernardo de Carvalho A."/>
            <person name="Caspi A."/>
            <person name="Castrezana S."/>
            <person name="Celniker S.E."/>
            <person name="Chang J.L."/>
            <person name="Chapple C."/>
            <person name="Chatterji S."/>
            <person name="Chinwalla A."/>
            <person name="Civetta A."/>
            <person name="Clifton S.W."/>
            <person name="Comeron J.M."/>
            <person name="Costello J.C."/>
            <person name="Coyne J.A."/>
            <person name="Daub J."/>
            <person name="David R.G."/>
            <person name="Delcher A.L."/>
            <person name="Delehaunty K."/>
            <person name="Do C.B."/>
            <person name="Ebling H."/>
            <person name="Edwards K."/>
            <person name="Eickbush T."/>
            <person name="Evans J.D."/>
            <person name="Filipski A."/>
            <person name="Findeiss S."/>
            <person name="Freyhult E."/>
            <person name="Fulton L."/>
            <person name="Fulton R."/>
            <person name="Garcia A.C."/>
            <person name="Gardiner A."/>
            <person name="Garfield D.A."/>
            <person name="Garvin B.E."/>
            <person name="Gibson G."/>
            <person name="Gilbert D."/>
            <person name="Gnerre S."/>
            <person name="Godfrey J."/>
            <person name="Good R."/>
            <person name="Gotea V."/>
            <person name="Gravely B."/>
            <person name="Greenberg A.J."/>
            <person name="Griffiths-Jones S."/>
            <person name="Gross S."/>
            <person name="Guigo R."/>
            <person name="Gustafson E.A."/>
            <person name="Haerty W."/>
            <person name="Hahn M.W."/>
            <person name="Halligan D.L."/>
            <person name="Halpern A.L."/>
            <person name="Halter G.M."/>
            <person name="Han M.V."/>
            <person name="Heger A."/>
            <person name="Hillier L."/>
            <person name="Hinrichs A.S."/>
            <person name="Holmes I."/>
            <person name="Hoskins R.A."/>
            <person name="Hubisz M.J."/>
            <person name="Hultmark D."/>
            <person name="Huntley M.A."/>
            <person name="Jaffe D.B."/>
            <person name="Jagadeeshan S."/>
            <person name="Jeck W.R."/>
            <person name="Johnson J."/>
            <person name="Jones C.D."/>
            <person name="Jordan W.C."/>
            <person name="Karpen G.H."/>
            <person name="Kataoka E."/>
            <person name="Keightley P.D."/>
            <person name="Kheradpour P."/>
            <person name="Kirkness E.F."/>
            <person name="Koerich L.B."/>
            <person name="Kristiansen K."/>
            <person name="Kudrna D."/>
            <person name="Kulathinal R.J."/>
            <person name="Kumar S."/>
            <person name="Kwok R."/>
            <person name="Lander E."/>
            <person name="Langley C.H."/>
            <person name="Lapoint R."/>
            <person name="Lazzaro B.P."/>
            <person name="Lee S.J."/>
            <person name="Levesque L."/>
            <person name="Li R."/>
            <person name="Lin C.F."/>
            <person name="Lin M.F."/>
            <person name="Lindblad-Toh K."/>
            <person name="Llopart A."/>
            <person name="Long M."/>
            <person name="Low L."/>
            <person name="Lozovsky E."/>
            <person name="Lu J."/>
            <person name="Luo M."/>
            <person name="Machado C.A."/>
            <person name="Makalowski W."/>
            <person name="Marzo M."/>
            <person name="Matsuda M."/>
            <person name="Matzkin L."/>
            <person name="McAllister B."/>
            <person name="McBride C.S."/>
            <person name="McKernan B."/>
            <person name="McKernan K."/>
            <person name="Mendez-Lago M."/>
            <person name="Minx P."/>
            <person name="Mollenhauer M.U."/>
            <person name="Montooth K."/>
            <person name="Mount S.M."/>
            <person name="Mu X."/>
            <person name="Myers E."/>
            <person name="Negre B."/>
            <person name="Newfeld S."/>
            <person name="Nielsen R."/>
            <person name="Noor M.A."/>
            <person name="O'Grady P."/>
            <person name="Pachter L."/>
            <person name="Papaceit M."/>
            <person name="Parisi M.J."/>
            <person name="Parisi M."/>
            <person name="Parts L."/>
            <person name="Pedersen J.S."/>
            <person name="Pesole G."/>
            <person name="Phillippy A.M."/>
            <person name="Ponting C.P."/>
            <person name="Pop M."/>
            <person name="Porcelli D."/>
            <person name="Powell J.R."/>
            <person name="Prohaska S."/>
            <person name="Pruitt K."/>
            <person name="Puig M."/>
            <person name="Quesneville H."/>
            <person name="Ram K.R."/>
            <person name="Rand D."/>
            <person name="Rasmussen M.D."/>
            <person name="Reed L.K."/>
            <person name="Reenan R."/>
            <person name="Reily A."/>
            <person name="Remington K.A."/>
            <person name="Rieger T.T."/>
            <person name="Ritchie M.G."/>
            <person name="Robin C."/>
            <person name="Rogers Y.H."/>
            <person name="Rohde C."/>
            <person name="Rozas J."/>
            <person name="Rubenfield M.J."/>
            <person name="Ruiz A."/>
            <person name="Russo S."/>
            <person name="Salzberg S.L."/>
            <person name="Sanchez-Gracia A."/>
            <person name="Saranga D.J."/>
            <person name="Sato H."/>
            <person name="Schaeffer S.W."/>
            <person name="Schatz M.C."/>
            <person name="Schlenke T."/>
            <person name="Schwartz R."/>
            <person name="Segarra C."/>
            <person name="Singh R.S."/>
            <person name="Sirot L."/>
            <person name="Sirota M."/>
            <person name="Sisneros N.B."/>
            <person name="Smith C.D."/>
            <person name="Smith T.F."/>
            <person name="Spieth J."/>
            <person name="Stage D.E."/>
            <person name="Stark A."/>
            <person name="Stephan W."/>
            <person name="Strausberg R.L."/>
            <person name="Strempel S."/>
            <person name="Sturgill D."/>
            <person name="Sutton G."/>
            <person name="Sutton G.G."/>
            <person name="Tao W."/>
            <person name="Teichmann S."/>
            <person name="Tobari Y.N."/>
            <person name="Tomimura Y."/>
            <person name="Tsolas J.M."/>
            <person name="Valente V.L."/>
            <person name="Venter E."/>
            <person name="Venter J.C."/>
            <person name="Vicario S."/>
            <person name="Vieira F.G."/>
            <person name="Vilella A.J."/>
            <person name="Villasante A."/>
            <person name="Walenz B."/>
            <person name="Wang J."/>
            <person name="Wasserman M."/>
            <person name="Watts T."/>
            <person name="Wilson D."/>
            <person name="Wilson R.K."/>
            <person name="Wing R.A."/>
            <person name="Wolfner M.F."/>
            <person name="Wong A."/>
            <person name="Wong G.K."/>
            <person name="Wu C.I."/>
            <person name="Wu G."/>
            <person name="Yamamoto D."/>
            <person name="Yang H.P."/>
            <person name="Yang S.P."/>
            <person name="Yorke J.A."/>
            <person name="Yoshida K."/>
            <person name="Zdobnov E."/>
            <person name="Zhang P."/>
            <person name="Zhang Y."/>
            <person name="Zimin A.V."/>
            <person name="Baldwin J."/>
            <person name="Abdouelleil A."/>
            <person name="Abdulkadir J."/>
            <person name="Abebe A."/>
            <person name="Abera B."/>
            <person name="Abreu J."/>
            <person name="Acer S.C."/>
            <person name="Aftuck L."/>
            <person name="Alexander A."/>
            <person name="An P."/>
            <person name="Anderson E."/>
            <person name="Anderson S."/>
            <person name="Arachi H."/>
            <person name="Azer M."/>
            <person name="Bachantsang P."/>
            <person name="Barry A."/>
            <person name="Bayul T."/>
            <person name="Berlin A."/>
            <person name="Bessette D."/>
            <person name="Bloom T."/>
            <person name="Blye J."/>
            <person name="Boguslavskiy L."/>
            <person name="Bonnet C."/>
            <person name="Boukhgalter B."/>
            <person name="Bourzgui I."/>
            <person name="Brown A."/>
            <person name="Cahill P."/>
            <person name="Channer S."/>
            <person name="Cheshatsang Y."/>
            <person name="Chuda L."/>
            <person name="Citroen M."/>
            <person name="Collymore A."/>
            <person name="Cooke P."/>
            <person name="Costello M."/>
            <person name="D'Aco K."/>
            <person name="Daza R."/>
            <person name="De Haan G."/>
            <person name="DeGray S."/>
            <person name="DeMaso C."/>
            <person name="Dhargay N."/>
            <person name="Dooley K."/>
            <person name="Dooley E."/>
            <person name="Doricent M."/>
            <person name="Dorje P."/>
            <person name="Dorjee K."/>
            <person name="Dupes A."/>
            <person name="Elong R."/>
            <person name="Falk J."/>
            <person name="Farina A."/>
            <person name="Faro S."/>
            <person name="Ferguson D."/>
            <person name="Fisher S."/>
            <person name="Foley C.D."/>
            <person name="Franke A."/>
            <person name="Friedrich D."/>
            <person name="Gadbois L."/>
            <person name="Gearin G."/>
            <person name="Gearin C.R."/>
            <person name="Giannoukos G."/>
            <person name="Goode T."/>
            <person name="Graham J."/>
            <person name="Grandbois E."/>
            <person name="Grewal S."/>
            <person name="Gyaltsen K."/>
            <person name="Hafez N."/>
            <person name="Hagos B."/>
            <person name="Hall J."/>
            <person name="Henson C."/>
            <person name="Hollinger A."/>
            <person name="Honan T."/>
            <person name="Huard M.D."/>
            <person name="Hughes L."/>
            <person name="Hurhula B."/>
            <person name="Husby M.E."/>
            <person name="Kamat A."/>
            <person name="Kanga B."/>
            <person name="Kashin S."/>
            <person name="Khazanovich D."/>
            <person name="Kisner P."/>
            <person name="Lance K."/>
            <person name="Lara M."/>
            <person name="Lee W."/>
            <person name="Lennon N."/>
            <person name="Letendre F."/>
            <person name="LeVine R."/>
            <person name="Lipovsky A."/>
            <person name="Liu X."/>
            <person name="Liu J."/>
            <person name="Liu S."/>
            <person name="Lokyitsang T."/>
            <person name="Lokyitsang Y."/>
            <person name="Lubonja R."/>
            <person name="Lui A."/>
            <person name="MacDonald P."/>
            <person name="Magnisalis V."/>
            <person name="Maru K."/>
            <person name="Matthews C."/>
            <person name="McCusker W."/>
            <person name="McDonough S."/>
            <person name="Mehta T."/>
            <person name="Meldrim J."/>
            <person name="Meneus L."/>
            <person name="Mihai O."/>
            <person name="Mihalev A."/>
            <person name="Mihova T."/>
            <person name="Mittelman R."/>
            <person name="Mlenga V."/>
            <person name="Montmayeur A."/>
            <person name="Mulrain L."/>
            <person name="Navidi A."/>
            <person name="Naylor J."/>
            <person name="Negash T."/>
            <person name="Nguyen T."/>
            <person name="Nguyen N."/>
            <person name="Nicol R."/>
            <person name="Norbu C."/>
            <person name="Norbu N."/>
            <person name="Novod N."/>
            <person name="O'Neill B."/>
            <person name="Osman S."/>
            <person name="Markiewicz E."/>
            <person name="Oyono O.L."/>
            <person name="Patti C."/>
            <person name="Phunkhang P."/>
            <person name="Pierre F."/>
            <person name="Priest M."/>
            <person name="Raghuraman S."/>
            <person name="Rege F."/>
            <person name="Reyes R."/>
            <person name="Rise C."/>
            <person name="Rogov P."/>
            <person name="Ross K."/>
            <person name="Ryan E."/>
            <person name="Settipalli S."/>
            <person name="Shea T."/>
            <person name="Sherpa N."/>
            <person name="Shi L."/>
            <person name="Shih D."/>
            <person name="Sparrow T."/>
            <person name="Spaulding J."/>
            <person name="Stalker J."/>
            <person name="Stange-Thomann N."/>
            <person name="Stavropoulos S."/>
            <person name="Stone C."/>
            <person name="Strader C."/>
            <person name="Tesfaye S."/>
            <person name="Thomson T."/>
            <person name="Thoulutsang Y."/>
            <person name="Thoulutsang D."/>
            <person name="Topham K."/>
            <person name="Topping I."/>
            <person name="Tsamla T."/>
            <person name="Vassiliev H."/>
            <person name="Vo A."/>
            <person name="Wangchuk T."/>
            <person name="Wangdi T."/>
            <person name="Weiand M."/>
            <person name="Wilkinson J."/>
            <person name="Wilson A."/>
            <person name="Yadav S."/>
            <person name="Young G."/>
            <person name="Yu Q."/>
            <person name="Zembek L."/>
            <person name="Zhong D."/>
            <person name="Zimmer A."/>
            <person name="Zwirko Z."/>
            <person name="Jaffe D.B."/>
            <person name="Alvarez P."/>
            <person name="Brockman W."/>
            <person name="Butler J."/>
            <person name="Chin C."/>
            <person name="Gnerre S."/>
            <person name="Grabherr M."/>
            <person name="Kleber M."/>
            <person name="Mauceli E."/>
            <person name="MacCallum I."/>
        </authorList>
    </citation>
    <scope>NUCLEOTIDE SEQUENCE [LARGE SCALE GENOMIC DNA]</scope>
    <source>
        <strain evidence="3">Tucson 15010-1051.87</strain>
    </source>
</reference>
<evidence type="ECO:0000256" key="1">
    <source>
        <dbReference type="SAM" id="SignalP"/>
    </source>
</evidence>
<dbReference type="Proteomes" id="UP000008792">
    <property type="component" value="Unassembled WGS sequence"/>
</dbReference>
<proteinExistence type="predicted"/>
<accession>A0A0Q9WTM1</accession>
<feature type="chain" id="PRO_5006387120" description="Kazal-like domain-containing protein" evidence="1">
    <location>
        <begin position="21"/>
        <end position="111"/>
    </location>
</feature>
<gene>
    <name evidence="2" type="primary">Dvir\GJ26686</name>
    <name evidence="2" type="ORF">Dvir_GJ26686</name>
</gene>